<organism evidence="1 2">
    <name type="scientific">Paraferrimonas sedimenticola</name>
    <dbReference type="NCBI Taxonomy" id="375674"/>
    <lineage>
        <taxon>Bacteria</taxon>
        <taxon>Pseudomonadati</taxon>
        <taxon>Pseudomonadota</taxon>
        <taxon>Gammaproteobacteria</taxon>
        <taxon>Alteromonadales</taxon>
        <taxon>Ferrimonadaceae</taxon>
        <taxon>Paraferrimonas</taxon>
    </lineage>
</organism>
<proteinExistence type="predicted"/>
<reference evidence="1" key="1">
    <citation type="journal article" date="2014" name="Int. J. Syst. Evol. Microbiol.">
        <title>Complete genome sequence of Corynebacterium casei LMG S-19264T (=DSM 44701T), isolated from a smear-ripened cheese.</title>
        <authorList>
            <consortium name="US DOE Joint Genome Institute (JGI-PGF)"/>
            <person name="Walter F."/>
            <person name="Albersmeier A."/>
            <person name="Kalinowski J."/>
            <person name="Ruckert C."/>
        </authorList>
    </citation>
    <scope>NUCLEOTIDE SEQUENCE</scope>
    <source>
        <strain evidence="1">NBRC 101628</strain>
    </source>
</reference>
<dbReference type="Proteomes" id="UP001161422">
    <property type="component" value="Unassembled WGS sequence"/>
</dbReference>
<protein>
    <submittedName>
        <fullName evidence="1">Uncharacterized protein</fullName>
    </submittedName>
</protein>
<reference evidence="1" key="2">
    <citation type="submission" date="2023-01" db="EMBL/GenBank/DDBJ databases">
        <title>Draft genome sequence of Paraferrimonas sedimenticola strain NBRC 101628.</title>
        <authorList>
            <person name="Sun Q."/>
            <person name="Mori K."/>
        </authorList>
    </citation>
    <scope>NUCLEOTIDE SEQUENCE</scope>
    <source>
        <strain evidence="1">NBRC 101628</strain>
    </source>
</reference>
<accession>A0AA37RW57</accession>
<evidence type="ECO:0000313" key="1">
    <source>
        <dbReference type="EMBL" id="GLP96203.1"/>
    </source>
</evidence>
<sequence>MSNNLSLEDAVASLDQYQLTESRKELANARTLEQMKSAIDDLNYSEKRLQLLAQASQQVLDEHRQNSLKQQQIQTYKTKIINLSRELNMSYQDVIDNLHLLDQQANKSR</sequence>
<evidence type="ECO:0000313" key="2">
    <source>
        <dbReference type="Proteomes" id="UP001161422"/>
    </source>
</evidence>
<dbReference type="AlphaFoldDB" id="A0AA37RW57"/>
<keyword evidence="2" id="KW-1185">Reference proteome</keyword>
<comment type="caution">
    <text evidence="1">The sequence shown here is derived from an EMBL/GenBank/DDBJ whole genome shotgun (WGS) entry which is preliminary data.</text>
</comment>
<dbReference type="RefSeq" id="WP_095505354.1">
    <property type="nucleotide sequence ID" value="NZ_BSNC01000004.1"/>
</dbReference>
<gene>
    <name evidence="1" type="ORF">GCM10007895_15090</name>
</gene>
<name>A0AA37RW57_9GAMM</name>
<dbReference type="EMBL" id="BSNC01000004">
    <property type="protein sequence ID" value="GLP96203.1"/>
    <property type="molecule type" value="Genomic_DNA"/>
</dbReference>